<proteinExistence type="predicted"/>
<dbReference type="EMBL" id="CM046395">
    <property type="protein sequence ID" value="KAI8541968.1"/>
    <property type="molecule type" value="Genomic_DNA"/>
</dbReference>
<dbReference type="Proteomes" id="UP001062846">
    <property type="component" value="Chromosome 8"/>
</dbReference>
<reference evidence="1" key="1">
    <citation type="submission" date="2022-02" db="EMBL/GenBank/DDBJ databases">
        <title>Plant Genome Project.</title>
        <authorList>
            <person name="Zhang R.-G."/>
        </authorList>
    </citation>
    <scope>NUCLEOTIDE SEQUENCE</scope>
    <source>
        <strain evidence="1">AT1</strain>
    </source>
</reference>
<evidence type="ECO:0000313" key="1">
    <source>
        <dbReference type="EMBL" id="KAI8541968.1"/>
    </source>
</evidence>
<organism evidence="1 2">
    <name type="scientific">Rhododendron molle</name>
    <name type="common">Chinese azalea</name>
    <name type="synonym">Azalea mollis</name>
    <dbReference type="NCBI Taxonomy" id="49168"/>
    <lineage>
        <taxon>Eukaryota</taxon>
        <taxon>Viridiplantae</taxon>
        <taxon>Streptophyta</taxon>
        <taxon>Embryophyta</taxon>
        <taxon>Tracheophyta</taxon>
        <taxon>Spermatophyta</taxon>
        <taxon>Magnoliopsida</taxon>
        <taxon>eudicotyledons</taxon>
        <taxon>Gunneridae</taxon>
        <taxon>Pentapetalae</taxon>
        <taxon>asterids</taxon>
        <taxon>Ericales</taxon>
        <taxon>Ericaceae</taxon>
        <taxon>Ericoideae</taxon>
        <taxon>Rhodoreae</taxon>
        <taxon>Rhododendron</taxon>
    </lineage>
</organism>
<sequence length="121" mass="13922">MRGPTSPSWKGLAELVEDSRFRVNHIATMCIVDLIETRTHGCWQRRRFKLKNVENDDKEQSFCDRLTVSDTIRSLSIILLLNPISDVKAWLYTDLMIVDVRDTIMQISLSVVALDLSNTKL</sequence>
<evidence type="ECO:0000313" key="2">
    <source>
        <dbReference type="Proteomes" id="UP001062846"/>
    </source>
</evidence>
<gene>
    <name evidence="1" type="ORF">RHMOL_Rhmol08G0102200</name>
</gene>
<protein>
    <submittedName>
        <fullName evidence="1">Uncharacterized protein</fullName>
    </submittedName>
</protein>
<accession>A0ACC0MLQ5</accession>
<keyword evidence="2" id="KW-1185">Reference proteome</keyword>
<comment type="caution">
    <text evidence="1">The sequence shown here is derived from an EMBL/GenBank/DDBJ whole genome shotgun (WGS) entry which is preliminary data.</text>
</comment>
<name>A0ACC0MLQ5_RHOML</name>